<evidence type="ECO:0000256" key="3">
    <source>
        <dbReference type="ARBA" id="ARBA00022723"/>
    </source>
</evidence>
<dbReference type="InterPro" id="IPR002328">
    <property type="entry name" value="ADH_Zn_CS"/>
</dbReference>
<dbReference type="Gene3D" id="3.90.180.10">
    <property type="entry name" value="Medium-chain alcohol dehydrogenases, catalytic domain"/>
    <property type="match status" value="1"/>
</dbReference>
<dbReference type="STRING" id="1514971.AUR64_09040"/>
<dbReference type="CDD" id="cd05284">
    <property type="entry name" value="arabinose_DH_like"/>
    <property type="match status" value="1"/>
</dbReference>
<dbReference type="PANTHER" id="PTHR42940:SF8">
    <property type="entry name" value="VACUOLAR PROTEIN SORTING-ASSOCIATED PROTEIN 11"/>
    <property type="match status" value="1"/>
</dbReference>
<comment type="caution">
    <text evidence="9">The sequence shown here is derived from an EMBL/GenBank/DDBJ whole genome shotgun (WGS) entry which is preliminary data.</text>
</comment>
<dbReference type="Proteomes" id="UP000054387">
    <property type="component" value="Unassembled WGS sequence"/>
</dbReference>
<dbReference type="GO" id="GO:0030554">
    <property type="term" value="F:adenyl nucleotide binding"/>
    <property type="evidence" value="ECO:0007669"/>
    <property type="project" value="UniProtKB-ARBA"/>
</dbReference>
<dbReference type="SUPFAM" id="SSF50129">
    <property type="entry name" value="GroES-like"/>
    <property type="match status" value="1"/>
</dbReference>
<dbReference type="RefSeq" id="WP_058581123.1">
    <property type="nucleotide sequence ID" value="NZ_LOPU01000018.1"/>
</dbReference>
<dbReference type="Pfam" id="PF08240">
    <property type="entry name" value="ADH_N"/>
    <property type="match status" value="1"/>
</dbReference>
<dbReference type="SUPFAM" id="SSF51735">
    <property type="entry name" value="NAD(P)-binding Rossmann-fold domains"/>
    <property type="match status" value="1"/>
</dbReference>
<sequence>MQAARLHEFTEEMESALSIEEVDRPEPGHGEVVIEVEGAGWCQTDNHVIEGMWTDYMDQELPMTLGHENAGTVVEVGDGVETVSEGDSVICHPVMTCGVCRACRMGEDMYCENLEFPGLNRDGGFAEYLLTSQRSVIPLPEGTDTTDIAPHADAGITAYHAAKKAVTKLNPGDHAVVIGVGGLGHIGLQCLNAMSAANVVAVDLKDEALDLATDLGAHETVNPTNVDVASAIDDMTDGAGARQVLDFVGADETTELAPDIVSAGGDHHIIGYGGHVHEPSQALVNGEFSFVGNIVGKYTELQELVSLVDRGDVELHTSRYGLDDVNTVAEKLEHGEIEGRAVITP</sequence>
<evidence type="ECO:0000313" key="10">
    <source>
        <dbReference type="Proteomes" id="UP000054387"/>
    </source>
</evidence>
<protein>
    <submittedName>
        <fullName evidence="9">D-arabinose dehydrogenase</fullName>
    </submittedName>
</protein>
<organism evidence="9 10">
    <name type="scientific">Haloprofundus marisrubri</name>
    <dbReference type="NCBI Taxonomy" id="1514971"/>
    <lineage>
        <taxon>Archaea</taxon>
        <taxon>Methanobacteriati</taxon>
        <taxon>Methanobacteriota</taxon>
        <taxon>Stenosarchaea group</taxon>
        <taxon>Halobacteria</taxon>
        <taxon>Halobacteriales</taxon>
        <taxon>Haloferacaceae</taxon>
        <taxon>Haloprofundus</taxon>
    </lineage>
</organism>
<dbReference type="EMBL" id="LOPU01000018">
    <property type="protein sequence ID" value="KTG09769.1"/>
    <property type="molecule type" value="Genomic_DNA"/>
</dbReference>
<dbReference type="GO" id="GO:0044281">
    <property type="term" value="P:small molecule metabolic process"/>
    <property type="evidence" value="ECO:0007669"/>
    <property type="project" value="UniProtKB-ARBA"/>
</dbReference>
<dbReference type="GO" id="GO:0008270">
    <property type="term" value="F:zinc ion binding"/>
    <property type="evidence" value="ECO:0007669"/>
    <property type="project" value="InterPro"/>
</dbReference>
<dbReference type="Gene3D" id="3.40.50.720">
    <property type="entry name" value="NAD(P)-binding Rossmann-like Domain"/>
    <property type="match status" value="1"/>
</dbReference>
<keyword evidence="4 6" id="KW-0862">Zinc</keyword>
<gene>
    <name evidence="9" type="ORF">AUR64_09040</name>
</gene>
<accession>A0A0W1R8C9</accession>
<keyword evidence="10" id="KW-1185">Reference proteome</keyword>
<keyword evidence="5" id="KW-0560">Oxidoreductase</keyword>
<evidence type="ECO:0000259" key="7">
    <source>
        <dbReference type="Pfam" id="PF00107"/>
    </source>
</evidence>
<evidence type="ECO:0000256" key="5">
    <source>
        <dbReference type="ARBA" id="ARBA00023002"/>
    </source>
</evidence>
<evidence type="ECO:0000256" key="1">
    <source>
        <dbReference type="ARBA" id="ARBA00001947"/>
    </source>
</evidence>
<dbReference type="InterPro" id="IPR011032">
    <property type="entry name" value="GroES-like_sf"/>
</dbReference>
<dbReference type="AlphaFoldDB" id="A0A0W1R8C9"/>
<dbReference type="InterPro" id="IPR013154">
    <property type="entry name" value="ADH-like_N"/>
</dbReference>
<reference evidence="9 10" key="1">
    <citation type="submission" date="2015-12" db="EMBL/GenBank/DDBJ databases">
        <title>Haloprofundus marisrubri gen. nov., sp. nov., an extremely halophilic archaeon isolated from the Discovery deep brine-seawater interface in the Red Sea.</title>
        <authorList>
            <person name="Zhang G."/>
            <person name="Stingl U."/>
            <person name="Rashid M."/>
        </authorList>
    </citation>
    <scope>NUCLEOTIDE SEQUENCE [LARGE SCALE GENOMIC DNA]</scope>
    <source>
        <strain evidence="9 10">SB9</strain>
    </source>
</reference>
<feature type="domain" description="Alcohol dehydrogenase-like C-terminal" evidence="7">
    <location>
        <begin position="182"/>
        <end position="309"/>
    </location>
</feature>
<evidence type="ECO:0000256" key="2">
    <source>
        <dbReference type="ARBA" id="ARBA00008072"/>
    </source>
</evidence>
<evidence type="ECO:0000256" key="4">
    <source>
        <dbReference type="ARBA" id="ARBA00022833"/>
    </source>
</evidence>
<evidence type="ECO:0000313" key="9">
    <source>
        <dbReference type="EMBL" id="KTG09769.1"/>
    </source>
</evidence>
<dbReference type="InterPro" id="IPR036291">
    <property type="entry name" value="NAD(P)-bd_dom_sf"/>
</dbReference>
<dbReference type="OrthoDB" id="75495at2157"/>
<dbReference type="Pfam" id="PF00107">
    <property type="entry name" value="ADH_zinc_N"/>
    <property type="match status" value="1"/>
</dbReference>
<dbReference type="PANTHER" id="PTHR42940">
    <property type="entry name" value="ALCOHOL DEHYDROGENASE 1-RELATED"/>
    <property type="match status" value="1"/>
</dbReference>
<dbReference type="PROSITE" id="PS00059">
    <property type="entry name" value="ADH_ZINC"/>
    <property type="match status" value="1"/>
</dbReference>
<name>A0A0W1R8C9_9EURY</name>
<comment type="similarity">
    <text evidence="2 6">Belongs to the zinc-containing alcohol dehydrogenase family.</text>
</comment>
<proteinExistence type="inferred from homology"/>
<keyword evidence="3 6" id="KW-0479">Metal-binding</keyword>
<dbReference type="GO" id="GO:0016616">
    <property type="term" value="F:oxidoreductase activity, acting on the CH-OH group of donors, NAD or NADP as acceptor"/>
    <property type="evidence" value="ECO:0007669"/>
    <property type="project" value="UniProtKB-ARBA"/>
</dbReference>
<evidence type="ECO:0000259" key="8">
    <source>
        <dbReference type="Pfam" id="PF08240"/>
    </source>
</evidence>
<feature type="domain" description="Alcohol dehydrogenase-like N-terminal" evidence="8">
    <location>
        <begin position="29"/>
        <end position="141"/>
    </location>
</feature>
<dbReference type="InterPro" id="IPR013149">
    <property type="entry name" value="ADH-like_C"/>
</dbReference>
<comment type="cofactor">
    <cofactor evidence="1 6">
        <name>Zn(2+)</name>
        <dbReference type="ChEBI" id="CHEBI:29105"/>
    </cofactor>
</comment>
<dbReference type="GO" id="GO:0043168">
    <property type="term" value="F:anion binding"/>
    <property type="evidence" value="ECO:0007669"/>
    <property type="project" value="UniProtKB-ARBA"/>
</dbReference>
<evidence type="ECO:0000256" key="6">
    <source>
        <dbReference type="RuleBase" id="RU361277"/>
    </source>
</evidence>